<dbReference type="EMBL" id="FWEV01000072">
    <property type="protein sequence ID" value="SLM28900.1"/>
    <property type="molecule type" value="Genomic_DNA"/>
</dbReference>
<sequence length="120" mass="14216">MNSKMKYQIKFTSIFKRRIKKLSKKYPRIKQDFSKLIDDLEQGYFHGDEIQGFQGKVYKVRLASVDQQKGKRGGFRFIYYVVTKNCIVYMMTAYAKSSQEDITNQQKQEIKDFINMLLSG</sequence>
<accession>A0A1W1H8T0</accession>
<keyword evidence="3" id="KW-1185">Reference proteome</keyword>
<dbReference type="InterPro" id="IPR035093">
    <property type="entry name" value="RelE/ParE_toxin_dom_sf"/>
</dbReference>
<evidence type="ECO:0000256" key="1">
    <source>
        <dbReference type="SAM" id="Phobius"/>
    </source>
</evidence>
<keyword evidence="1" id="KW-1133">Transmembrane helix</keyword>
<dbReference type="PIRSF" id="PIRSF039032">
    <property type="entry name" value="HigB-2"/>
    <property type="match status" value="1"/>
</dbReference>
<dbReference type="Gene3D" id="3.30.2310.20">
    <property type="entry name" value="RelE-like"/>
    <property type="match status" value="1"/>
</dbReference>
<dbReference type="InterPro" id="IPR009387">
    <property type="entry name" value="HigB-2"/>
</dbReference>
<feature type="transmembrane region" description="Helical" evidence="1">
    <location>
        <begin position="77"/>
        <end position="95"/>
    </location>
</feature>
<protein>
    <submittedName>
        <fullName evidence="2">Uncharacterized protein</fullName>
    </submittedName>
</protein>
<dbReference type="STRING" id="1246637.MTBBW1_1630010"/>
<dbReference type="Pfam" id="PF06296">
    <property type="entry name" value="RelE"/>
    <property type="match status" value="1"/>
</dbReference>
<proteinExistence type="predicted"/>
<evidence type="ECO:0000313" key="2">
    <source>
        <dbReference type="EMBL" id="SLM28900.1"/>
    </source>
</evidence>
<reference evidence="2 3" key="1">
    <citation type="submission" date="2017-03" db="EMBL/GenBank/DDBJ databases">
        <authorList>
            <person name="Afonso C.L."/>
            <person name="Miller P.J."/>
            <person name="Scott M.A."/>
            <person name="Spackman E."/>
            <person name="Goraichik I."/>
            <person name="Dimitrov K.M."/>
            <person name="Suarez D.L."/>
            <person name="Swayne D.E."/>
        </authorList>
    </citation>
    <scope>NUCLEOTIDE SEQUENCE [LARGE SCALE GENOMIC DNA]</scope>
    <source>
        <strain evidence="2">PRJEB14757</strain>
    </source>
</reference>
<dbReference type="OrthoDB" id="197283at2"/>
<gene>
    <name evidence="2" type="ORF">MTBBW1_1630010</name>
</gene>
<keyword evidence="1" id="KW-0472">Membrane</keyword>
<evidence type="ECO:0000313" key="3">
    <source>
        <dbReference type="Proteomes" id="UP000191931"/>
    </source>
</evidence>
<name>A0A1W1H8T0_9BACT</name>
<organism evidence="2 3">
    <name type="scientific">Desulfamplus magnetovallimortis</name>
    <dbReference type="NCBI Taxonomy" id="1246637"/>
    <lineage>
        <taxon>Bacteria</taxon>
        <taxon>Pseudomonadati</taxon>
        <taxon>Thermodesulfobacteriota</taxon>
        <taxon>Desulfobacteria</taxon>
        <taxon>Desulfobacterales</taxon>
        <taxon>Desulfobacteraceae</taxon>
        <taxon>Desulfamplus</taxon>
    </lineage>
</organism>
<dbReference type="AlphaFoldDB" id="A0A1W1H8T0"/>
<keyword evidence="1" id="KW-0812">Transmembrane</keyword>
<dbReference type="Proteomes" id="UP000191931">
    <property type="component" value="Unassembled WGS sequence"/>
</dbReference>